<dbReference type="AlphaFoldDB" id="A0A645GDG3"/>
<evidence type="ECO:0000313" key="1">
    <source>
        <dbReference type="EMBL" id="MPN24961.1"/>
    </source>
</evidence>
<comment type="caution">
    <text evidence="1">The sequence shown here is derived from an EMBL/GenBank/DDBJ whole genome shotgun (WGS) entry which is preliminary data.</text>
</comment>
<dbReference type="EMBL" id="VSSQ01073980">
    <property type="protein sequence ID" value="MPN24961.1"/>
    <property type="molecule type" value="Genomic_DNA"/>
</dbReference>
<proteinExistence type="predicted"/>
<accession>A0A645GDG3</accession>
<name>A0A645GDG3_9ZZZZ</name>
<organism evidence="1">
    <name type="scientific">bioreactor metagenome</name>
    <dbReference type="NCBI Taxonomy" id="1076179"/>
    <lineage>
        <taxon>unclassified sequences</taxon>
        <taxon>metagenomes</taxon>
        <taxon>ecological metagenomes</taxon>
    </lineage>
</organism>
<gene>
    <name evidence="1" type="ORF">SDC9_172367</name>
</gene>
<protein>
    <submittedName>
        <fullName evidence="1">Uncharacterized protein</fullName>
    </submittedName>
</protein>
<reference evidence="1" key="1">
    <citation type="submission" date="2019-08" db="EMBL/GenBank/DDBJ databases">
        <authorList>
            <person name="Kucharzyk K."/>
            <person name="Murdoch R.W."/>
            <person name="Higgins S."/>
            <person name="Loffler F."/>
        </authorList>
    </citation>
    <scope>NUCLEOTIDE SEQUENCE</scope>
</reference>
<sequence length="69" mass="7270">MESDAGNRYGCDHAGGARCFLIDRAAGLSQIPQAGDAAVQGSRLHGNNQKESAFLSIGKQFDVSVSIFQ</sequence>